<reference evidence="1 2" key="1">
    <citation type="submission" date="2009-06" db="EMBL/GenBank/DDBJ databases">
        <title>The Genome Sequence of Loxodonta africana (African elephant).</title>
        <authorList>
            <person name="Di Palma F."/>
            <person name="Heiman D."/>
            <person name="Young S."/>
            <person name="Johnson J."/>
            <person name="Lander E.S."/>
            <person name="Lindblad-Toh K."/>
        </authorList>
    </citation>
    <scope>NUCLEOTIDE SEQUENCE [LARGE SCALE GENOMIC DNA]</scope>
    <source>
        <strain evidence="1 2">Isolate ISIS603380</strain>
    </source>
</reference>
<keyword evidence="2" id="KW-1185">Reference proteome</keyword>
<dbReference type="STRING" id="9785.ENSLAFP00000017817"/>
<accession>G3TQI5</accession>
<dbReference type="PANTHER" id="PTHR33331">
    <property type="entry name" value="COILED-COIL DOMAIN-CONTAINING PROTEIN 162"/>
    <property type="match status" value="1"/>
</dbReference>
<reference evidence="1" key="2">
    <citation type="submission" date="2025-08" db="UniProtKB">
        <authorList>
            <consortium name="Ensembl"/>
        </authorList>
    </citation>
    <scope>IDENTIFICATION</scope>
    <source>
        <strain evidence="1">Isolate ISIS603380</strain>
    </source>
</reference>
<sequence length="496" mass="57043">QVHSVQFLEFSEVENQDDYYSTGAGYILTQDQQGAYIMYDEALSDLKELETELLLLASHYIEKEKSHKEGSKSRTSQDWGWAHPGVDRFPVLYDMWTWEAALLEHKHQLLDSYFEAYQHVLDPEERFALAQVITDIMHRRPRFDPSQPYFIEAYRDDCTYLSLHLQLVRSILNQHIECQREYVQRLWQEGCSDDSNKFGLPLNIICKQLISINNSSPALKNIYLLEFHPSLGLASLIPKALEHLLQESRGTCRPASASRLAQLENRVLQLALDVWLTPAKPESWYSAQLQKDLFSAKIMGDPFLVVELGLLAFKSAADEGQKQGQDSHVLLLETFSKLLELLTLRHRLIEMSLESAHLARLYKELAWEMGFEEFHLYLRPVHFEFASHKEKADQPPPIFITSLLEDSDRVDRYSPTTLVLAITEVDDNQVGKFSFYTKEAILKLLFHSGVENMQVTLACQAAQKNALMVAVQQVSFYHEPHGSCTAEVKVSLYARE</sequence>
<evidence type="ECO:0008006" key="3">
    <source>
        <dbReference type="Google" id="ProtNLM"/>
    </source>
</evidence>
<dbReference type="Proteomes" id="UP000007646">
    <property type="component" value="Unassembled WGS sequence"/>
</dbReference>
<protein>
    <recommendedName>
        <fullName evidence="3">Transmembrane protein FLJ37396</fullName>
    </recommendedName>
</protein>
<evidence type="ECO:0000313" key="2">
    <source>
        <dbReference type="Proteomes" id="UP000007646"/>
    </source>
</evidence>
<reference evidence="1" key="3">
    <citation type="submission" date="2025-09" db="UniProtKB">
        <authorList>
            <consortium name="Ensembl"/>
        </authorList>
    </citation>
    <scope>IDENTIFICATION</scope>
    <source>
        <strain evidence="1">Isolate ISIS603380</strain>
    </source>
</reference>
<organism evidence="1 2">
    <name type="scientific">Loxodonta africana</name>
    <name type="common">African elephant</name>
    <dbReference type="NCBI Taxonomy" id="9785"/>
    <lineage>
        <taxon>Eukaryota</taxon>
        <taxon>Metazoa</taxon>
        <taxon>Chordata</taxon>
        <taxon>Craniata</taxon>
        <taxon>Vertebrata</taxon>
        <taxon>Euteleostomi</taxon>
        <taxon>Mammalia</taxon>
        <taxon>Eutheria</taxon>
        <taxon>Afrotheria</taxon>
        <taxon>Proboscidea</taxon>
        <taxon>Elephantidae</taxon>
        <taxon>Loxodonta</taxon>
    </lineage>
</organism>
<dbReference type="InterPro" id="IPR040401">
    <property type="entry name" value="CCDC162"/>
</dbReference>
<dbReference type="OMA" id="DIWTWEA"/>
<dbReference type="HOGENOM" id="CLU_042880_0_0_1"/>
<dbReference type="PANTHER" id="PTHR33331:SF13">
    <property type="entry name" value="COILED-COIL DOMAIN CONTAINING 162"/>
    <property type="match status" value="1"/>
</dbReference>
<dbReference type="InParanoid" id="G3TQI5"/>
<name>G3TQI5_LOXAF</name>
<evidence type="ECO:0000313" key="1">
    <source>
        <dbReference type="Ensembl" id="ENSLAFP00000017817.2"/>
    </source>
</evidence>
<dbReference type="Ensembl" id="ENSLAFT00000022124.2">
    <property type="protein sequence ID" value="ENSLAFP00000017817.2"/>
    <property type="gene ID" value="ENSLAFG00000021442.2"/>
</dbReference>
<dbReference type="GeneTree" id="ENSGT00390000002042"/>
<proteinExistence type="predicted"/>
<dbReference type="AlphaFoldDB" id="G3TQI5"/>
<dbReference type="eggNOG" id="ENOG502QRID">
    <property type="taxonomic scope" value="Eukaryota"/>
</dbReference>